<sequence length="57" mass="6868">MNAILLNNYILLLMKKINKKNEAIIHLYHEKKLKVIWTICEVIMHFFVSKEQKLSKL</sequence>
<name>A0A0N4T944_BRUPA</name>
<evidence type="ECO:0000313" key="3">
    <source>
        <dbReference type="WBParaSite" id="BPAG_0000473101-mRNA-1"/>
    </source>
</evidence>
<evidence type="ECO:0000313" key="2">
    <source>
        <dbReference type="Proteomes" id="UP000278627"/>
    </source>
</evidence>
<gene>
    <name evidence="1" type="ORF">BPAG_LOCUS4696</name>
</gene>
<protein>
    <submittedName>
        <fullName evidence="1 3">Uncharacterized protein</fullName>
    </submittedName>
</protein>
<dbReference type="EMBL" id="UZAD01002548">
    <property type="protein sequence ID" value="VDN85882.1"/>
    <property type="molecule type" value="Genomic_DNA"/>
</dbReference>
<accession>A0A0N4T944</accession>
<proteinExistence type="predicted"/>
<reference evidence="3" key="1">
    <citation type="submission" date="2017-02" db="UniProtKB">
        <authorList>
            <consortium name="WormBaseParasite"/>
        </authorList>
    </citation>
    <scope>IDENTIFICATION</scope>
</reference>
<dbReference type="WBParaSite" id="BPAG_0000473101-mRNA-1">
    <property type="protein sequence ID" value="BPAG_0000473101-mRNA-1"/>
    <property type="gene ID" value="BPAG_0000473101"/>
</dbReference>
<organism evidence="3">
    <name type="scientific">Brugia pahangi</name>
    <name type="common">Filarial nematode worm</name>
    <dbReference type="NCBI Taxonomy" id="6280"/>
    <lineage>
        <taxon>Eukaryota</taxon>
        <taxon>Metazoa</taxon>
        <taxon>Ecdysozoa</taxon>
        <taxon>Nematoda</taxon>
        <taxon>Chromadorea</taxon>
        <taxon>Rhabditida</taxon>
        <taxon>Spirurina</taxon>
        <taxon>Spiruromorpha</taxon>
        <taxon>Filarioidea</taxon>
        <taxon>Onchocercidae</taxon>
        <taxon>Brugia</taxon>
    </lineage>
</organism>
<evidence type="ECO:0000313" key="1">
    <source>
        <dbReference type="EMBL" id="VDN85882.1"/>
    </source>
</evidence>
<dbReference type="Proteomes" id="UP000278627">
    <property type="component" value="Unassembled WGS sequence"/>
</dbReference>
<reference evidence="1 2" key="2">
    <citation type="submission" date="2018-11" db="EMBL/GenBank/DDBJ databases">
        <authorList>
            <consortium name="Pathogen Informatics"/>
        </authorList>
    </citation>
    <scope>NUCLEOTIDE SEQUENCE [LARGE SCALE GENOMIC DNA]</scope>
</reference>
<dbReference type="AlphaFoldDB" id="A0A0N4T944"/>
<keyword evidence="2" id="KW-1185">Reference proteome</keyword>